<keyword evidence="5" id="KW-0133">Cell shape</keyword>
<dbReference type="EMBL" id="PEUS01000011">
    <property type="protein sequence ID" value="PIV14170.1"/>
    <property type="molecule type" value="Genomic_DNA"/>
</dbReference>
<sequence length="154" mass="17889">MRKELFLILFIYFLVLLQQSFLPHLAVRGITPNIVLISIFLLNLLENSSGLILAFLAGLILDIYSGLPLGVSALSFLILAVLIRKSSRLFQKSNIIYLIAMFSFCLLFYKFFLSFTQNFSFQFQLNLFTFLIEDFLSLILLFLGFRLIKLWRKV</sequence>
<dbReference type="NCBIfam" id="TIGR03426">
    <property type="entry name" value="shape_MreD"/>
    <property type="match status" value="1"/>
</dbReference>
<keyword evidence="3" id="KW-1003">Cell membrane</keyword>
<evidence type="ECO:0000256" key="2">
    <source>
        <dbReference type="ARBA" id="ARBA00007776"/>
    </source>
</evidence>
<dbReference type="GO" id="GO:0005886">
    <property type="term" value="C:plasma membrane"/>
    <property type="evidence" value="ECO:0007669"/>
    <property type="project" value="UniProtKB-SubCell"/>
</dbReference>
<organism evidence="9 10">
    <name type="scientific">bacterium (Candidatus Gribaldobacteria) CG03_land_8_20_14_0_80_36_40</name>
    <dbReference type="NCBI Taxonomy" id="2014271"/>
    <lineage>
        <taxon>Bacteria</taxon>
        <taxon>Candidatus Gribaldobacteria</taxon>
    </lineage>
</organism>
<evidence type="ECO:0000256" key="8">
    <source>
        <dbReference type="SAM" id="Phobius"/>
    </source>
</evidence>
<evidence type="ECO:0000313" key="10">
    <source>
        <dbReference type="Proteomes" id="UP000228816"/>
    </source>
</evidence>
<evidence type="ECO:0000313" key="9">
    <source>
        <dbReference type="EMBL" id="PIV14170.1"/>
    </source>
</evidence>
<name>A0A2M7BZK2_9BACT</name>
<reference evidence="10" key="1">
    <citation type="submission" date="2017-09" db="EMBL/GenBank/DDBJ databases">
        <title>Depth-based differentiation of microbial function through sediment-hosted aquifers and enrichment of novel symbionts in the deep terrestrial subsurface.</title>
        <authorList>
            <person name="Probst A.J."/>
            <person name="Ladd B."/>
            <person name="Jarett J.K."/>
            <person name="Geller-Mcgrath D.E."/>
            <person name="Sieber C.M.K."/>
            <person name="Emerson J.B."/>
            <person name="Anantharaman K."/>
            <person name="Thomas B.C."/>
            <person name="Malmstrom R."/>
            <person name="Stieglmeier M."/>
            <person name="Klingl A."/>
            <person name="Woyke T."/>
            <person name="Ryan C.M."/>
            <person name="Banfield J.F."/>
        </authorList>
    </citation>
    <scope>NUCLEOTIDE SEQUENCE [LARGE SCALE GENOMIC DNA]</scope>
</reference>
<evidence type="ECO:0000256" key="6">
    <source>
        <dbReference type="ARBA" id="ARBA00022989"/>
    </source>
</evidence>
<evidence type="ECO:0000256" key="4">
    <source>
        <dbReference type="ARBA" id="ARBA00022692"/>
    </source>
</evidence>
<dbReference type="Pfam" id="PF04093">
    <property type="entry name" value="MreD"/>
    <property type="match status" value="1"/>
</dbReference>
<evidence type="ECO:0000256" key="5">
    <source>
        <dbReference type="ARBA" id="ARBA00022960"/>
    </source>
</evidence>
<keyword evidence="4 8" id="KW-0812">Transmembrane</keyword>
<comment type="similarity">
    <text evidence="2">Belongs to the MreD family.</text>
</comment>
<dbReference type="InterPro" id="IPR007227">
    <property type="entry name" value="Cell_shape_determining_MreD"/>
</dbReference>
<comment type="caution">
    <text evidence="9">The sequence shown here is derived from an EMBL/GenBank/DDBJ whole genome shotgun (WGS) entry which is preliminary data.</text>
</comment>
<feature type="transmembrane region" description="Helical" evidence="8">
    <location>
        <begin position="95"/>
        <end position="115"/>
    </location>
</feature>
<evidence type="ECO:0000256" key="7">
    <source>
        <dbReference type="ARBA" id="ARBA00023136"/>
    </source>
</evidence>
<feature type="transmembrane region" description="Helical" evidence="8">
    <location>
        <begin position="52"/>
        <end position="83"/>
    </location>
</feature>
<evidence type="ECO:0000256" key="3">
    <source>
        <dbReference type="ARBA" id="ARBA00022475"/>
    </source>
</evidence>
<protein>
    <submittedName>
        <fullName evidence="9">Rod shape-determining protein MreD</fullName>
    </submittedName>
</protein>
<keyword evidence="7 8" id="KW-0472">Membrane</keyword>
<accession>A0A2M7BZK2</accession>
<keyword evidence="6 8" id="KW-1133">Transmembrane helix</keyword>
<dbReference type="GO" id="GO:0008360">
    <property type="term" value="P:regulation of cell shape"/>
    <property type="evidence" value="ECO:0007669"/>
    <property type="project" value="UniProtKB-KW"/>
</dbReference>
<feature type="transmembrane region" description="Helical" evidence="8">
    <location>
        <begin position="127"/>
        <end position="148"/>
    </location>
</feature>
<gene>
    <name evidence="9" type="primary">mreD</name>
    <name evidence="9" type="ORF">COS44_00330</name>
</gene>
<proteinExistence type="inferred from homology"/>
<dbReference type="Proteomes" id="UP000228816">
    <property type="component" value="Unassembled WGS sequence"/>
</dbReference>
<evidence type="ECO:0000256" key="1">
    <source>
        <dbReference type="ARBA" id="ARBA00004651"/>
    </source>
</evidence>
<comment type="subcellular location">
    <subcellularLocation>
        <location evidence="1">Cell membrane</location>
        <topology evidence="1">Multi-pass membrane protein</topology>
    </subcellularLocation>
</comment>
<dbReference type="AlphaFoldDB" id="A0A2M7BZK2"/>